<evidence type="ECO:0000259" key="5">
    <source>
        <dbReference type="PROSITE" id="PS01031"/>
    </source>
</evidence>
<evidence type="ECO:0000256" key="3">
    <source>
        <dbReference type="RuleBase" id="RU003616"/>
    </source>
</evidence>
<evidence type="ECO:0000313" key="7">
    <source>
        <dbReference type="Proteomes" id="UP000769528"/>
    </source>
</evidence>
<name>A0A9P8PHB5_9ASCO</name>
<sequence length="241" mass="27338">MSFRNFNSPFWDFFDSINGEVEQFNRLLASHGYDDENRIRINPTTSKSRTISQDDSKDINKSNKPITKHKGNEPINSLTFPNFFGPSTNISPWSLSNYNNNNSSSIIPAVDVLDKKNKYELHFSIPGAKKDDINLDFNPKTNEITVNGIIPEHEEDLDLSNMTIHERSTGNFSRSVKLPSNTKLDETKIKANYDNGVLILNLPKLKTDDDVSKTHRIEILSNESSSDIVEDITDKDSKKSE</sequence>
<keyword evidence="1" id="KW-0346">Stress response</keyword>
<dbReference type="InterPro" id="IPR002068">
    <property type="entry name" value="A-crystallin/Hsp20_dom"/>
</dbReference>
<feature type="compositionally biased region" description="Basic and acidic residues" evidence="4">
    <location>
        <begin position="52"/>
        <end position="61"/>
    </location>
</feature>
<reference evidence="6" key="2">
    <citation type="submission" date="2021-01" db="EMBL/GenBank/DDBJ databases">
        <authorList>
            <person name="Schikora-Tamarit M.A."/>
        </authorList>
    </citation>
    <scope>NUCLEOTIDE SEQUENCE</scope>
    <source>
        <strain evidence="6">CBS6341</strain>
    </source>
</reference>
<reference evidence="6" key="1">
    <citation type="journal article" date="2021" name="Open Biol.">
        <title>Shared evolutionary footprints suggest mitochondrial oxidative damage underlies multiple complex I losses in fungi.</title>
        <authorList>
            <person name="Schikora-Tamarit M.A."/>
            <person name="Marcet-Houben M."/>
            <person name="Nosek J."/>
            <person name="Gabaldon T."/>
        </authorList>
    </citation>
    <scope>NUCLEOTIDE SEQUENCE</scope>
    <source>
        <strain evidence="6">CBS6341</strain>
    </source>
</reference>
<dbReference type="SUPFAM" id="SSF49764">
    <property type="entry name" value="HSP20-like chaperones"/>
    <property type="match status" value="1"/>
</dbReference>
<feature type="compositionally biased region" description="Polar residues" evidence="4">
    <location>
        <begin position="42"/>
        <end position="51"/>
    </location>
</feature>
<evidence type="ECO:0000256" key="1">
    <source>
        <dbReference type="ARBA" id="ARBA00023016"/>
    </source>
</evidence>
<comment type="caution">
    <text evidence="6">The sequence shown here is derived from an EMBL/GenBank/DDBJ whole genome shotgun (WGS) entry which is preliminary data.</text>
</comment>
<feature type="domain" description="SHSP" evidence="5">
    <location>
        <begin position="101"/>
        <end position="220"/>
    </location>
</feature>
<keyword evidence="7" id="KW-1185">Reference proteome</keyword>
<feature type="region of interest" description="Disordered" evidence="4">
    <location>
        <begin position="39"/>
        <end position="72"/>
    </location>
</feature>
<proteinExistence type="inferred from homology"/>
<dbReference type="CDD" id="cd06464">
    <property type="entry name" value="ACD_sHsps-like"/>
    <property type="match status" value="1"/>
</dbReference>
<dbReference type="EMBL" id="JAEUBF010001156">
    <property type="protein sequence ID" value="KAH3672343.1"/>
    <property type="molecule type" value="Genomic_DNA"/>
</dbReference>
<protein>
    <recommendedName>
        <fullName evidence="5">SHSP domain-containing protein</fullName>
    </recommendedName>
</protein>
<evidence type="ECO:0000313" key="6">
    <source>
        <dbReference type="EMBL" id="KAH3672343.1"/>
    </source>
</evidence>
<dbReference type="PANTHER" id="PTHR11527">
    <property type="entry name" value="HEAT-SHOCK PROTEIN 20 FAMILY MEMBER"/>
    <property type="match status" value="1"/>
</dbReference>
<dbReference type="Pfam" id="PF00011">
    <property type="entry name" value="HSP20"/>
    <property type="match status" value="1"/>
</dbReference>
<gene>
    <name evidence="6" type="ORF">WICMUC_004315</name>
</gene>
<evidence type="ECO:0000256" key="2">
    <source>
        <dbReference type="PROSITE-ProRule" id="PRU00285"/>
    </source>
</evidence>
<dbReference type="Proteomes" id="UP000769528">
    <property type="component" value="Unassembled WGS sequence"/>
</dbReference>
<accession>A0A9P8PHB5</accession>
<dbReference type="OrthoDB" id="5511210at2759"/>
<evidence type="ECO:0000256" key="4">
    <source>
        <dbReference type="SAM" id="MobiDB-lite"/>
    </source>
</evidence>
<dbReference type="PROSITE" id="PS01031">
    <property type="entry name" value="SHSP"/>
    <property type="match status" value="1"/>
</dbReference>
<dbReference type="InterPro" id="IPR008978">
    <property type="entry name" value="HSP20-like_chaperone"/>
</dbReference>
<dbReference type="AlphaFoldDB" id="A0A9P8PHB5"/>
<organism evidence="6 7">
    <name type="scientific">Wickerhamomyces mucosus</name>
    <dbReference type="NCBI Taxonomy" id="1378264"/>
    <lineage>
        <taxon>Eukaryota</taxon>
        <taxon>Fungi</taxon>
        <taxon>Dikarya</taxon>
        <taxon>Ascomycota</taxon>
        <taxon>Saccharomycotina</taxon>
        <taxon>Saccharomycetes</taxon>
        <taxon>Phaffomycetales</taxon>
        <taxon>Wickerhamomycetaceae</taxon>
        <taxon>Wickerhamomyces</taxon>
    </lineage>
</organism>
<dbReference type="InterPro" id="IPR031107">
    <property type="entry name" value="Small_HSP"/>
</dbReference>
<dbReference type="Gene3D" id="2.60.40.790">
    <property type="match status" value="1"/>
</dbReference>
<comment type="similarity">
    <text evidence="2 3">Belongs to the small heat shock protein (HSP20) family.</text>
</comment>